<evidence type="ECO:0000313" key="2">
    <source>
        <dbReference type="EMBL" id="OCL10763.1"/>
    </source>
</evidence>
<dbReference type="AlphaFoldDB" id="A0A8E2F5N4"/>
<organism evidence="2 3">
    <name type="scientific">Glonium stellatum</name>
    <dbReference type="NCBI Taxonomy" id="574774"/>
    <lineage>
        <taxon>Eukaryota</taxon>
        <taxon>Fungi</taxon>
        <taxon>Dikarya</taxon>
        <taxon>Ascomycota</taxon>
        <taxon>Pezizomycotina</taxon>
        <taxon>Dothideomycetes</taxon>
        <taxon>Pleosporomycetidae</taxon>
        <taxon>Gloniales</taxon>
        <taxon>Gloniaceae</taxon>
        <taxon>Glonium</taxon>
    </lineage>
</organism>
<gene>
    <name evidence="2" type="ORF">AOQ84DRAFT_251466</name>
</gene>
<dbReference type="Proteomes" id="UP000250140">
    <property type="component" value="Unassembled WGS sequence"/>
</dbReference>
<dbReference type="PANTHER" id="PTHR34502:SF5">
    <property type="entry name" value="DUF6594 DOMAIN-CONTAINING PROTEIN"/>
    <property type="match status" value="1"/>
</dbReference>
<sequence length="135" mass="15509">GYPMLAYHMGKAPLAAHVRRFPALSMRIILYLQAEIQFWERRLLIAETRDSQRSQGNESSFARNWQYLKGSADSENKEQYEVFQKLLPLMKDYGKPIQKILNRTDMCDTCLSGVDALIWGSTQDPEGYASDLMAI</sequence>
<evidence type="ECO:0000313" key="3">
    <source>
        <dbReference type="Proteomes" id="UP000250140"/>
    </source>
</evidence>
<dbReference type="Pfam" id="PF20237">
    <property type="entry name" value="DUF6594"/>
    <property type="match status" value="1"/>
</dbReference>
<dbReference type="PANTHER" id="PTHR34502">
    <property type="entry name" value="DUF6594 DOMAIN-CONTAINING PROTEIN-RELATED"/>
    <property type="match status" value="1"/>
</dbReference>
<dbReference type="InterPro" id="IPR046529">
    <property type="entry name" value="DUF6594"/>
</dbReference>
<protein>
    <recommendedName>
        <fullName evidence="1">DUF6594 domain-containing protein</fullName>
    </recommendedName>
</protein>
<name>A0A8E2F5N4_9PEZI</name>
<feature type="non-terminal residue" evidence="2">
    <location>
        <position position="1"/>
    </location>
</feature>
<proteinExistence type="predicted"/>
<dbReference type="EMBL" id="KV749171">
    <property type="protein sequence ID" value="OCL10763.1"/>
    <property type="molecule type" value="Genomic_DNA"/>
</dbReference>
<feature type="domain" description="DUF6594" evidence="1">
    <location>
        <begin position="2"/>
        <end position="104"/>
    </location>
</feature>
<evidence type="ECO:0000259" key="1">
    <source>
        <dbReference type="Pfam" id="PF20237"/>
    </source>
</evidence>
<accession>A0A8E2F5N4</accession>
<dbReference type="OrthoDB" id="3795595at2759"/>
<feature type="non-terminal residue" evidence="2">
    <location>
        <position position="135"/>
    </location>
</feature>
<reference evidence="2 3" key="1">
    <citation type="journal article" date="2016" name="Nat. Commun.">
        <title>Ectomycorrhizal ecology is imprinted in the genome of the dominant symbiotic fungus Cenococcum geophilum.</title>
        <authorList>
            <consortium name="DOE Joint Genome Institute"/>
            <person name="Peter M."/>
            <person name="Kohler A."/>
            <person name="Ohm R.A."/>
            <person name="Kuo A."/>
            <person name="Krutzmann J."/>
            <person name="Morin E."/>
            <person name="Arend M."/>
            <person name="Barry K.W."/>
            <person name="Binder M."/>
            <person name="Choi C."/>
            <person name="Clum A."/>
            <person name="Copeland A."/>
            <person name="Grisel N."/>
            <person name="Haridas S."/>
            <person name="Kipfer T."/>
            <person name="LaButti K."/>
            <person name="Lindquist E."/>
            <person name="Lipzen A."/>
            <person name="Maire R."/>
            <person name="Meier B."/>
            <person name="Mihaltcheva S."/>
            <person name="Molinier V."/>
            <person name="Murat C."/>
            <person name="Poggeler S."/>
            <person name="Quandt C.A."/>
            <person name="Sperisen C."/>
            <person name="Tritt A."/>
            <person name="Tisserant E."/>
            <person name="Crous P.W."/>
            <person name="Henrissat B."/>
            <person name="Nehls U."/>
            <person name="Egli S."/>
            <person name="Spatafora J.W."/>
            <person name="Grigoriev I.V."/>
            <person name="Martin F.M."/>
        </authorList>
    </citation>
    <scope>NUCLEOTIDE SEQUENCE [LARGE SCALE GENOMIC DNA]</scope>
    <source>
        <strain evidence="2 3">CBS 207.34</strain>
    </source>
</reference>
<keyword evidence="3" id="KW-1185">Reference proteome</keyword>